<keyword evidence="3" id="KW-1185">Reference proteome</keyword>
<dbReference type="Pfam" id="PF00657">
    <property type="entry name" value="Lipase_GDSL"/>
    <property type="match status" value="1"/>
</dbReference>
<reference evidence="2 3" key="1">
    <citation type="submission" date="2024-04" db="EMBL/GenBank/DDBJ databases">
        <title>The reference genome of an endangered Asteraceae, Deinandra increscens subsp. villosa, native to the Central Coast of California.</title>
        <authorList>
            <person name="Guilliams M."/>
            <person name="Hasenstab-Lehman K."/>
            <person name="Meyer R."/>
            <person name="Mcevoy S."/>
        </authorList>
    </citation>
    <scope>NUCLEOTIDE SEQUENCE [LARGE SCALE GENOMIC DNA]</scope>
    <source>
        <tissue evidence="2">Leaf</tissue>
    </source>
</reference>
<dbReference type="Gene3D" id="3.40.50.1110">
    <property type="entry name" value="SGNH hydrolase"/>
    <property type="match status" value="1"/>
</dbReference>
<evidence type="ECO:0000256" key="1">
    <source>
        <dbReference type="ARBA" id="ARBA00008668"/>
    </source>
</evidence>
<evidence type="ECO:0000313" key="3">
    <source>
        <dbReference type="Proteomes" id="UP001408789"/>
    </source>
</evidence>
<dbReference type="GO" id="GO:0005576">
    <property type="term" value="C:extracellular region"/>
    <property type="evidence" value="ECO:0007669"/>
    <property type="project" value="TreeGrafter"/>
</dbReference>
<proteinExistence type="inferred from homology"/>
<gene>
    <name evidence="2" type="ORF">SSX86_016553</name>
</gene>
<protein>
    <recommendedName>
        <fullName evidence="4">GDSL esterase/lipase EXL3</fullName>
    </recommendedName>
</protein>
<evidence type="ECO:0008006" key="4">
    <source>
        <dbReference type="Google" id="ProtNLM"/>
    </source>
</evidence>
<dbReference type="InterPro" id="IPR035669">
    <property type="entry name" value="SGNH_plant_lipase-like"/>
</dbReference>
<organism evidence="2 3">
    <name type="scientific">Deinandra increscens subsp. villosa</name>
    <dbReference type="NCBI Taxonomy" id="3103831"/>
    <lineage>
        <taxon>Eukaryota</taxon>
        <taxon>Viridiplantae</taxon>
        <taxon>Streptophyta</taxon>
        <taxon>Embryophyta</taxon>
        <taxon>Tracheophyta</taxon>
        <taxon>Spermatophyta</taxon>
        <taxon>Magnoliopsida</taxon>
        <taxon>eudicotyledons</taxon>
        <taxon>Gunneridae</taxon>
        <taxon>Pentapetalae</taxon>
        <taxon>asterids</taxon>
        <taxon>campanulids</taxon>
        <taxon>Asterales</taxon>
        <taxon>Asteraceae</taxon>
        <taxon>Asteroideae</taxon>
        <taxon>Heliantheae alliance</taxon>
        <taxon>Madieae</taxon>
        <taxon>Madiinae</taxon>
        <taxon>Deinandra</taxon>
    </lineage>
</organism>
<accession>A0AAP0CY82</accession>
<dbReference type="PANTHER" id="PTHR45642">
    <property type="entry name" value="GDSL ESTERASE/LIPASE EXL3"/>
    <property type="match status" value="1"/>
</dbReference>
<comment type="caution">
    <text evidence="2">The sequence shown here is derived from an EMBL/GenBank/DDBJ whole genome shotgun (WGS) entry which is preliminary data.</text>
</comment>
<sequence>MEFTFISSSRFPATSVSFCFFVNLLVRTGVATFTLPANVTIPAVIAFGDSILDQGNNNYIPTFIRANFPPYGVNFLGEKATGRFSNAKTPVDLIAEKINVKEYVPPYLDPFIEDEDLITGVSFASGATGLDPLTSTINMVIPMGDQLEMFSNYIRKLEVLVGKTEANSIINNSLFLVATGSDDFVDDYFSYPMRKIQYDISSYSNFLVAEASTFIQGLHGLGARRVVVLSLPPIGCMPTSITFGGGKNRSCSIMYNKAAEFFNKKLSSEIQSLRSRNPPIKVVFADIYSPLLNIVNNPQSYGFEIVDRGCCGTGKVEVSWMCNEFGPTCSDVSKYLFWDSFHPTEKGYRIIVDNLLERYANDVLSL</sequence>
<dbReference type="Proteomes" id="UP001408789">
    <property type="component" value="Unassembled WGS sequence"/>
</dbReference>
<comment type="similarity">
    <text evidence="1">Belongs to the 'GDSL' lipolytic enzyme family.</text>
</comment>
<dbReference type="InterPro" id="IPR036514">
    <property type="entry name" value="SGNH_hydro_sf"/>
</dbReference>
<dbReference type="FunFam" id="3.40.50.1110:FF:000003">
    <property type="entry name" value="GDSL esterase/lipase APG"/>
    <property type="match status" value="1"/>
</dbReference>
<dbReference type="SUPFAM" id="SSF52266">
    <property type="entry name" value="SGNH hydrolase"/>
    <property type="match status" value="1"/>
</dbReference>
<dbReference type="InterPro" id="IPR001087">
    <property type="entry name" value="GDSL"/>
</dbReference>
<dbReference type="PANTHER" id="PTHR45642:SF95">
    <property type="entry name" value="GDSL-LIKE LIPASE_ACYLHYDROLASE FAMILY PROTEIN, EXPRESSED"/>
    <property type="match status" value="1"/>
</dbReference>
<dbReference type="CDD" id="cd01837">
    <property type="entry name" value="SGNH_plant_lipase_like"/>
    <property type="match status" value="1"/>
</dbReference>
<name>A0AAP0CY82_9ASTR</name>
<dbReference type="AlphaFoldDB" id="A0AAP0CY82"/>
<dbReference type="GO" id="GO:0016788">
    <property type="term" value="F:hydrolase activity, acting on ester bonds"/>
    <property type="evidence" value="ECO:0007669"/>
    <property type="project" value="InterPro"/>
</dbReference>
<dbReference type="EMBL" id="JBCNJP010000017">
    <property type="protein sequence ID" value="KAK9065170.1"/>
    <property type="molecule type" value="Genomic_DNA"/>
</dbReference>
<evidence type="ECO:0000313" key="2">
    <source>
        <dbReference type="EMBL" id="KAK9065170.1"/>
    </source>
</evidence>
<dbReference type="InterPro" id="IPR050592">
    <property type="entry name" value="GDSL_lipolytic_enzyme"/>
</dbReference>